<accession>A0A820L3F0</accession>
<evidence type="ECO:0000256" key="5">
    <source>
        <dbReference type="SAM" id="Phobius"/>
    </source>
</evidence>
<dbReference type="EMBL" id="CAJOBO010001234">
    <property type="protein sequence ID" value="CAF4354574.1"/>
    <property type="molecule type" value="Genomic_DNA"/>
</dbReference>
<feature type="transmembrane region" description="Helical" evidence="5">
    <location>
        <begin position="193"/>
        <end position="214"/>
    </location>
</feature>
<keyword evidence="3 5" id="KW-1133">Transmembrane helix</keyword>
<comment type="subcellular location">
    <subcellularLocation>
        <location evidence="1">Membrane</location>
    </subcellularLocation>
</comment>
<reference evidence="7" key="1">
    <citation type="submission" date="2021-02" db="EMBL/GenBank/DDBJ databases">
        <authorList>
            <person name="Nowell W R."/>
        </authorList>
    </citation>
    <scope>NUCLEOTIDE SEQUENCE</scope>
</reference>
<feature type="transmembrane region" description="Helical" evidence="5">
    <location>
        <begin position="67"/>
        <end position="88"/>
    </location>
</feature>
<dbReference type="PANTHER" id="PTHR46641">
    <property type="entry name" value="FMRFAMIDE RECEPTOR-RELATED"/>
    <property type="match status" value="1"/>
</dbReference>
<evidence type="ECO:0000256" key="1">
    <source>
        <dbReference type="ARBA" id="ARBA00004370"/>
    </source>
</evidence>
<feature type="non-terminal residue" evidence="7">
    <location>
        <position position="1"/>
    </location>
</feature>
<protein>
    <recommendedName>
        <fullName evidence="6">G-protein coupled receptors family 1 profile domain-containing protein</fullName>
    </recommendedName>
</protein>
<dbReference type="PANTHER" id="PTHR46641:SF18">
    <property type="entry name" value="G-PROTEIN COUPLED RECEPTORS FAMILY 1 PROFILE DOMAIN-CONTAINING PROTEIN"/>
    <property type="match status" value="1"/>
</dbReference>
<dbReference type="InterPro" id="IPR052954">
    <property type="entry name" value="GPCR-Ligand_Int"/>
</dbReference>
<proteinExistence type="predicted"/>
<evidence type="ECO:0000256" key="4">
    <source>
        <dbReference type="ARBA" id="ARBA00023136"/>
    </source>
</evidence>
<keyword evidence="2 5" id="KW-0812">Transmembrane</keyword>
<name>A0A820L3F0_9BILA</name>
<gene>
    <name evidence="7" type="ORF">HFQ381_LOCUS16972</name>
</gene>
<dbReference type="Gene3D" id="1.20.1070.10">
    <property type="entry name" value="Rhodopsin 7-helix transmembrane proteins"/>
    <property type="match status" value="1"/>
</dbReference>
<feature type="transmembrane region" description="Helical" evidence="5">
    <location>
        <begin position="31"/>
        <end position="55"/>
    </location>
</feature>
<sequence length="341" mass="38220">IKLTMPFSNTTIPSIPNAALIATLNNATFQIIRYCSIFIFLFGTIGNTLNILVLSQSSFRSSPCAQLFLFASAMNLFVIISGLISRILAGWGADLTATNRFFCKLRGFAVNTARPVAIWYVLFAMIDRWLLSSTKTERRQMSSIKNARRAMVISLIFATLYFSHVIYCHEPYQINAPQKCYGATVVCRYVADLSFTCMSILPLIPMLVFGLMTINNVHQSHNRTAPTDISNRATMISTHPSRLRKRDRSLIAMLLVQIIILCILSVPLGMDKVYSSIAADRQQSTLQVAVSNLLYNIAQLLHFLANGVPFYIYTLAGGNSFRQVLIKLLANIKDKMLHKCR</sequence>
<dbReference type="AlphaFoldDB" id="A0A820L3F0"/>
<dbReference type="InterPro" id="IPR017452">
    <property type="entry name" value="GPCR_Rhodpsn_7TM"/>
</dbReference>
<evidence type="ECO:0000256" key="2">
    <source>
        <dbReference type="ARBA" id="ARBA00022692"/>
    </source>
</evidence>
<evidence type="ECO:0000313" key="7">
    <source>
        <dbReference type="EMBL" id="CAF4354574.1"/>
    </source>
</evidence>
<comment type="caution">
    <text evidence="7">The sequence shown here is derived from an EMBL/GenBank/DDBJ whole genome shotgun (WGS) entry which is preliminary data.</text>
</comment>
<keyword evidence="4 5" id="KW-0472">Membrane</keyword>
<feature type="transmembrane region" description="Helical" evidence="5">
    <location>
        <begin position="108"/>
        <end position="130"/>
    </location>
</feature>
<dbReference type="PROSITE" id="PS50262">
    <property type="entry name" value="G_PROTEIN_RECEP_F1_2"/>
    <property type="match status" value="1"/>
</dbReference>
<dbReference type="SUPFAM" id="SSF81321">
    <property type="entry name" value="Family A G protein-coupled receptor-like"/>
    <property type="match status" value="1"/>
</dbReference>
<dbReference type="Proteomes" id="UP000663851">
    <property type="component" value="Unassembled WGS sequence"/>
</dbReference>
<feature type="transmembrane region" description="Helical" evidence="5">
    <location>
        <begin position="250"/>
        <end position="270"/>
    </location>
</feature>
<feature type="domain" description="G-protein coupled receptors family 1 profile" evidence="6">
    <location>
        <begin position="46"/>
        <end position="313"/>
    </location>
</feature>
<feature type="transmembrane region" description="Helical" evidence="5">
    <location>
        <begin position="150"/>
        <end position="167"/>
    </location>
</feature>
<evidence type="ECO:0000259" key="6">
    <source>
        <dbReference type="PROSITE" id="PS50262"/>
    </source>
</evidence>
<evidence type="ECO:0000313" key="8">
    <source>
        <dbReference type="Proteomes" id="UP000663851"/>
    </source>
</evidence>
<feature type="transmembrane region" description="Helical" evidence="5">
    <location>
        <begin position="293"/>
        <end position="313"/>
    </location>
</feature>
<organism evidence="7 8">
    <name type="scientific">Rotaria socialis</name>
    <dbReference type="NCBI Taxonomy" id="392032"/>
    <lineage>
        <taxon>Eukaryota</taxon>
        <taxon>Metazoa</taxon>
        <taxon>Spiralia</taxon>
        <taxon>Gnathifera</taxon>
        <taxon>Rotifera</taxon>
        <taxon>Eurotatoria</taxon>
        <taxon>Bdelloidea</taxon>
        <taxon>Philodinida</taxon>
        <taxon>Philodinidae</taxon>
        <taxon>Rotaria</taxon>
    </lineage>
</organism>
<dbReference type="GO" id="GO:0016020">
    <property type="term" value="C:membrane"/>
    <property type="evidence" value="ECO:0007669"/>
    <property type="project" value="UniProtKB-SubCell"/>
</dbReference>
<evidence type="ECO:0000256" key="3">
    <source>
        <dbReference type="ARBA" id="ARBA00022989"/>
    </source>
</evidence>